<comment type="caution">
    <text evidence="5">The sequence shown here is derived from an EMBL/GenBank/DDBJ whole genome shotgun (WGS) entry which is preliminary data.</text>
</comment>
<proteinExistence type="predicted"/>
<dbReference type="PROSITE" id="PS50088">
    <property type="entry name" value="ANK_REPEAT"/>
    <property type="match status" value="4"/>
</dbReference>
<protein>
    <recommendedName>
        <fullName evidence="4">NACHT domain-containing protein</fullName>
    </recommendedName>
</protein>
<dbReference type="Pfam" id="PF12796">
    <property type="entry name" value="Ank_2"/>
    <property type="match status" value="3"/>
</dbReference>
<feature type="repeat" description="ANK" evidence="2">
    <location>
        <begin position="898"/>
        <end position="922"/>
    </location>
</feature>
<evidence type="ECO:0000256" key="3">
    <source>
        <dbReference type="SAM" id="MobiDB-lite"/>
    </source>
</evidence>
<dbReference type="InterPro" id="IPR007111">
    <property type="entry name" value="NACHT_NTPase"/>
</dbReference>
<keyword evidence="2" id="KW-0040">ANK repeat</keyword>
<dbReference type="Gene3D" id="3.40.50.300">
    <property type="entry name" value="P-loop containing nucleotide triphosphate hydrolases"/>
    <property type="match status" value="1"/>
</dbReference>
<evidence type="ECO:0000313" key="5">
    <source>
        <dbReference type="EMBL" id="RDW72354.1"/>
    </source>
</evidence>
<dbReference type="PROSITE" id="PS50837">
    <property type="entry name" value="NACHT"/>
    <property type="match status" value="1"/>
</dbReference>
<dbReference type="Gene3D" id="1.25.40.20">
    <property type="entry name" value="Ankyrin repeat-containing domain"/>
    <property type="match status" value="3"/>
</dbReference>
<evidence type="ECO:0000259" key="4">
    <source>
        <dbReference type="PROSITE" id="PS50837"/>
    </source>
</evidence>
<dbReference type="InterPro" id="IPR056884">
    <property type="entry name" value="NPHP3-like_N"/>
</dbReference>
<dbReference type="STRING" id="1810919.A0A3D8RES1"/>
<evidence type="ECO:0000256" key="2">
    <source>
        <dbReference type="PROSITE-ProRule" id="PRU00023"/>
    </source>
</evidence>
<keyword evidence="1" id="KW-0677">Repeat</keyword>
<feature type="domain" description="NACHT" evidence="4">
    <location>
        <begin position="401"/>
        <end position="557"/>
    </location>
</feature>
<accession>A0A3D8RES1</accession>
<sequence>MSLVLLNEVTVRLPRVLLTHATRSIVFVHGLQGHPRNTWTFYPDSSSTADSTALPGATKRTKSSGLSRLFGHVRRQQEPDTEATGSDTGEDIDNAAPAGSVFWPEDLLKEDFPKARIMTFGYNTTIQRGYRPVNQGNIFSHARNLLYDLEAKRRKAPGRALIFIAHSLGGILVKEALRRSEHDPDGDIRRLYASTTGIFFFGTPHRGSRDWASLGEGVAHIASRLLGMDVNAEVIHALLPTGPELELCRESFTVQWEQRRTTLTVRTFQESKGISGIRWGGLSQLGKIVPPESSTLDHPSQRARTLDGDHRTIVKFTERSDKGYEMVKDDLEELMARWIDVDGTESFEAIPIQDRRQCLQILRTSYYEQFKDRNPERLDKTCEWFLNHNNFNKWAKTTSSTLLWVSADPGCGKSVLAKYLVDQEKSLAATEYRAVAYFFFKDDNEEQTSATTALAAILHQLFQQRESLIQHAIKDYRAEGNKLPQLFQKMWKILLKAAADPKAGEIICILDGLDECAEKERYQVIDVLSAFYKRAISDKSSGCIKFLITSRPYANIERRFADLIRNFPTIRLAGEEESEAISREIDTVIQWKVSKLALELRLNATEQSTLEGELLSMPHRTYLWATLVVDILCRTIRPTSRKLKEIVRTLPPTVDKAYEGILSKIDDAERPQARRLLSIVAAASRPLSLQELNVALTIELHHKSYEDLEEILDDEERFETTVRNMCGLFVTILDRKIYLIHQTAREFLVAKTRVLAGGWKHSLDPVQSDLILATSCIAILTMNDLDDYFEWDTASGDDVTSSAGTIELEFVEYASFFWTTHFRQAQTRATDELLQLARELCNPQLRRFKAWFGKYSISNSIPNFHTTLMVSSYFGHHTAIEQLLMENKVEVDMRDNQHGRTALAWAVQQGHISAVKLLVGTGNADVNAEDSEDRTPLLLACSSRQEDISLFLLQNGADPMYKSPRVQSVQSALFEAASQGLPKIVDWILKSLPEEALQQIAEQYDSSRKSILNIAVLSDNGSQYSIVKMVVDALAPFPDQRRNLLYHQDHSNCSALFHAALTNKQDIVNFFVQIEKGLLSQTGYYDWRDTPLHVATHWQSLNAVKVLLNAGANPNIQQRTGHTPLHIASHRPDGPDGVRIFKLLLKRTDLSISGELGENIIHLILDWDRAIHFRTTSANIPYSSLRQLLTSKNKKGYIPLLHATSKLGRGDLDYTSRSRTFKAVCEAMVNIVSQAEADTILDLVPEQDRPIALHHFIETGSEDLMAEVIPKIAALDHSLLDATDTHRQNLLIKAVSRQQHQTVRLLIDQSATINAQDNLGKTALHYAVEHDIPDIAELLVHMGASLHTKDNFGRIPADWCSSQNRCLAIVQPKDRPIVPNPAGTTSTLSTRTAWSITLGAELESCAWNVRGEWDWYTHAVPKVVHEDRYLVSEAIPANVKLPVPRLHVVVEARDQGWSDDRWFHDLPVGSFTSASSFALAILRNDQLVLRREWARNKHRSTAPHRFECTWFSDSARNREHVHFAGRKPSGEDDQGDFVRRLTAGDRVVVLALSDGDGWMNIVKSAAVEIYFED</sequence>
<dbReference type="SMART" id="SM00248">
    <property type="entry name" value="ANK"/>
    <property type="match status" value="12"/>
</dbReference>
<dbReference type="Proteomes" id="UP000256690">
    <property type="component" value="Unassembled WGS sequence"/>
</dbReference>
<reference evidence="5 6" key="1">
    <citation type="journal article" date="2018" name="IMA Fungus">
        <title>IMA Genome-F 9: Draft genome sequence of Annulohypoxylon stygium, Aspergillus mulundensis, Berkeleyomyces basicola (syn. Thielaviopsis basicola), Ceratocystis smalleyi, two Cercospora beticola strains, Coleophoma cylindrospora, Fusarium fracticaudum, Phialophora cf. hyalina, and Morchella septimelata.</title>
        <authorList>
            <person name="Wingfield B.D."/>
            <person name="Bills G.F."/>
            <person name="Dong Y."/>
            <person name="Huang W."/>
            <person name="Nel W.J."/>
            <person name="Swalarsk-Parry B.S."/>
            <person name="Vaghefi N."/>
            <person name="Wilken P.M."/>
            <person name="An Z."/>
            <person name="de Beer Z.W."/>
            <person name="De Vos L."/>
            <person name="Chen L."/>
            <person name="Duong T.A."/>
            <person name="Gao Y."/>
            <person name="Hammerbacher A."/>
            <person name="Kikkert J.R."/>
            <person name="Li Y."/>
            <person name="Li H."/>
            <person name="Li K."/>
            <person name="Li Q."/>
            <person name="Liu X."/>
            <person name="Ma X."/>
            <person name="Naidoo K."/>
            <person name="Pethybridge S.J."/>
            <person name="Sun J."/>
            <person name="Steenkamp E.T."/>
            <person name="van der Nest M.A."/>
            <person name="van Wyk S."/>
            <person name="Wingfield M.J."/>
            <person name="Xiong C."/>
            <person name="Yue Q."/>
            <person name="Zhang X."/>
        </authorList>
    </citation>
    <scope>NUCLEOTIDE SEQUENCE [LARGE SCALE GENOMIC DNA]</scope>
    <source>
        <strain evidence="5 6">DSM 5745</strain>
    </source>
</reference>
<dbReference type="InterPro" id="IPR054471">
    <property type="entry name" value="GPIID_WHD"/>
</dbReference>
<dbReference type="Gene3D" id="3.40.50.1820">
    <property type="entry name" value="alpha/beta hydrolase"/>
    <property type="match status" value="1"/>
</dbReference>
<keyword evidence="6" id="KW-1185">Reference proteome</keyword>
<dbReference type="PANTHER" id="PTHR10039">
    <property type="entry name" value="AMELOGENIN"/>
    <property type="match status" value="1"/>
</dbReference>
<dbReference type="OrthoDB" id="163438at2759"/>
<feature type="repeat" description="ANK" evidence="2">
    <location>
        <begin position="932"/>
        <end position="964"/>
    </location>
</feature>
<dbReference type="Pfam" id="PF23239">
    <property type="entry name" value="DUF7069"/>
    <property type="match status" value="1"/>
</dbReference>
<dbReference type="PANTHER" id="PTHR10039:SF14">
    <property type="entry name" value="NACHT DOMAIN-CONTAINING PROTEIN"/>
    <property type="match status" value="1"/>
</dbReference>
<dbReference type="SUPFAM" id="SSF52540">
    <property type="entry name" value="P-loop containing nucleoside triphosphate hydrolases"/>
    <property type="match status" value="1"/>
</dbReference>
<dbReference type="PROSITE" id="PS50297">
    <property type="entry name" value="ANK_REP_REGION"/>
    <property type="match status" value="4"/>
</dbReference>
<evidence type="ECO:0000256" key="1">
    <source>
        <dbReference type="ARBA" id="ARBA00022737"/>
    </source>
</evidence>
<dbReference type="SUPFAM" id="SSF53474">
    <property type="entry name" value="alpha/beta-Hydrolases"/>
    <property type="match status" value="1"/>
</dbReference>
<dbReference type="InterPro" id="IPR029058">
    <property type="entry name" value="AB_hydrolase_fold"/>
</dbReference>
<feature type="repeat" description="ANK" evidence="2">
    <location>
        <begin position="1319"/>
        <end position="1351"/>
    </location>
</feature>
<feature type="repeat" description="ANK" evidence="2">
    <location>
        <begin position="1087"/>
        <end position="1119"/>
    </location>
</feature>
<gene>
    <name evidence="5" type="ORF">DSM5745_07526</name>
</gene>
<feature type="region of interest" description="Disordered" evidence="3">
    <location>
        <begin position="45"/>
        <end position="91"/>
    </location>
</feature>
<dbReference type="SUPFAM" id="SSF48403">
    <property type="entry name" value="Ankyrin repeat"/>
    <property type="match status" value="2"/>
</dbReference>
<dbReference type="InterPro" id="IPR036770">
    <property type="entry name" value="Ankyrin_rpt-contain_sf"/>
</dbReference>
<dbReference type="InterPro" id="IPR055497">
    <property type="entry name" value="DUF7069"/>
</dbReference>
<dbReference type="InterPro" id="IPR027417">
    <property type="entry name" value="P-loop_NTPase"/>
</dbReference>
<dbReference type="InterPro" id="IPR002110">
    <property type="entry name" value="Ankyrin_rpt"/>
</dbReference>
<dbReference type="EMBL" id="PVWQ01000009">
    <property type="protein sequence ID" value="RDW72354.1"/>
    <property type="molecule type" value="Genomic_DNA"/>
</dbReference>
<organism evidence="5 6">
    <name type="scientific">Aspergillus mulundensis</name>
    <dbReference type="NCBI Taxonomy" id="1810919"/>
    <lineage>
        <taxon>Eukaryota</taxon>
        <taxon>Fungi</taxon>
        <taxon>Dikarya</taxon>
        <taxon>Ascomycota</taxon>
        <taxon>Pezizomycotina</taxon>
        <taxon>Eurotiomycetes</taxon>
        <taxon>Eurotiomycetidae</taxon>
        <taxon>Eurotiales</taxon>
        <taxon>Aspergillaceae</taxon>
        <taxon>Aspergillus</taxon>
        <taxon>Aspergillus subgen. Nidulantes</taxon>
    </lineage>
</organism>
<dbReference type="GeneID" id="38117896"/>
<name>A0A3D8RES1_9EURO</name>
<evidence type="ECO:0000313" key="6">
    <source>
        <dbReference type="Proteomes" id="UP000256690"/>
    </source>
</evidence>
<dbReference type="Pfam" id="PF22939">
    <property type="entry name" value="WHD_GPIID"/>
    <property type="match status" value="1"/>
</dbReference>
<dbReference type="Pfam" id="PF24883">
    <property type="entry name" value="NPHP3_N"/>
    <property type="match status" value="1"/>
</dbReference>
<dbReference type="RefSeq" id="XP_026601574.1">
    <property type="nucleotide sequence ID" value="XM_026749542.1"/>
</dbReference>